<comment type="caution">
    <text evidence="1">The sequence shown here is derived from an EMBL/GenBank/DDBJ whole genome shotgun (WGS) entry which is preliminary data.</text>
</comment>
<evidence type="ECO:0000313" key="1">
    <source>
        <dbReference type="EMBL" id="CAK8995645.1"/>
    </source>
</evidence>
<sequence>MAFLARATSRLGFSTLLTSQTQVRHFLAGPQVRLAHRAPQFTEDQIEQIRQHDAVLAEQIRKARDAGVKMTWKERNHWPLLDGHDASTFVKLQASEGPRDLIEPFKVSFKD</sequence>
<organism evidence="1 2">
    <name type="scientific">Durusdinium trenchii</name>
    <dbReference type="NCBI Taxonomy" id="1381693"/>
    <lineage>
        <taxon>Eukaryota</taxon>
        <taxon>Sar</taxon>
        <taxon>Alveolata</taxon>
        <taxon>Dinophyceae</taxon>
        <taxon>Suessiales</taxon>
        <taxon>Symbiodiniaceae</taxon>
        <taxon>Durusdinium</taxon>
    </lineage>
</organism>
<evidence type="ECO:0000313" key="2">
    <source>
        <dbReference type="Proteomes" id="UP001642484"/>
    </source>
</evidence>
<name>A0ABP0I2Z1_9DINO</name>
<proteinExistence type="predicted"/>
<gene>
    <name evidence="1" type="ORF">CCMP2556_LOCUS4110</name>
</gene>
<accession>A0ABP0I2Z1</accession>
<reference evidence="1 2" key="1">
    <citation type="submission" date="2024-02" db="EMBL/GenBank/DDBJ databases">
        <authorList>
            <person name="Chen Y."/>
            <person name="Shah S."/>
            <person name="Dougan E. K."/>
            <person name="Thang M."/>
            <person name="Chan C."/>
        </authorList>
    </citation>
    <scope>NUCLEOTIDE SEQUENCE [LARGE SCALE GENOMIC DNA]</scope>
</reference>
<keyword evidence="2" id="KW-1185">Reference proteome</keyword>
<dbReference type="Proteomes" id="UP001642484">
    <property type="component" value="Unassembled WGS sequence"/>
</dbReference>
<protein>
    <submittedName>
        <fullName evidence="1">Uncharacterized protein</fullName>
    </submittedName>
</protein>
<dbReference type="EMBL" id="CAXAMN010001669">
    <property type="protein sequence ID" value="CAK8995645.1"/>
    <property type="molecule type" value="Genomic_DNA"/>
</dbReference>